<comment type="caution">
    <text evidence="1">The sequence shown here is derived from an EMBL/GenBank/DDBJ whole genome shotgun (WGS) entry which is preliminary data.</text>
</comment>
<dbReference type="AlphaFoldDB" id="A0A839QET2"/>
<protein>
    <submittedName>
        <fullName evidence="1">Uncharacterized protein</fullName>
    </submittedName>
</protein>
<proteinExistence type="predicted"/>
<sequence length="32" mass="3658">MFALIVFAAIIALLVTAIGMPYRQTWYGRWQG</sequence>
<keyword evidence="2" id="KW-1185">Reference proteome</keyword>
<reference evidence="1 2" key="1">
    <citation type="submission" date="2020-08" db="EMBL/GenBank/DDBJ databases">
        <title>The Agave Microbiome: Exploring the role of microbial communities in plant adaptations to desert environments.</title>
        <authorList>
            <person name="Partida-Martinez L.P."/>
        </authorList>
    </citation>
    <scope>NUCLEOTIDE SEQUENCE [LARGE SCALE GENOMIC DNA]</scope>
    <source>
        <strain evidence="1 2">AT2.18</strain>
    </source>
</reference>
<gene>
    <name evidence="1" type="ORF">FHR72_004502</name>
</gene>
<organism evidence="1 2">
    <name type="scientific">Mycolicibacterium iranicum</name>
    <name type="common">Mycobacterium iranicum</name>
    <dbReference type="NCBI Taxonomy" id="912594"/>
    <lineage>
        <taxon>Bacteria</taxon>
        <taxon>Bacillati</taxon>
        <taxon>Actinomycetota</taxon>
        <taxon>Actinomycetes</taxon>
        <taxon>Mycobacteriales</taxon>
        <taxon>Mycobacteriaceae</taxon>
        <taxon>Mycolicibacterium</taxon>
    </lineage>
</organism>
<dbReference type="EMBL" id="JACHVU010000013">
    <property type="protein sequence ID" value="MBB2992995.1"/>
    <property type="molecule type" value="Genomic_DNA"/>
</dbReference>
<name>A0A839QET2_MYCIR</name>
<accession>A0A839QET2</accession>
<evidence type="ECO:0000313" key="2">
    <source>
        <dbReference type="Proteomes" id="UP000550501"/>
    </source>
</evidence>
<evidence type="ECO:0000313" key="1">
    <source>
        <dbReference type="EMBL" id="MBB2992995.1"/>
    </source>
</evidence>
<dbReference type="Proteomes" id="UP000550501">
    <property type="component" value="Unassembled WGS sequence"/>
</dbReference>